<proteinExistence type="predicted"/>
<feature type="non-terminal residue" evidence="1">
    <location>
        <position position="1"/>
    </location>
</feature>
<dbReference type="AlphaFoldDB" id="X1GG59"/>
<dbReference type="EMBL" id="BARU01015942">
    <property type="protein sequence ID" value="GAH56896.1"/>
    <property type="molecule type" value="Genomic_DNA"/>
</dbReference>
<sequence>PEDYFRFSPQGLKELFINPLNSFRNRIKIMYYDWEKGNKGVSLLGKKNESA</sequence>
<protein>
    <submittedName>
        <fullName evidence="1">Uncharacterized protein</fullName>
    </submittedName>
</protein>
<gene>
    <name evidence="1" type="ORF">S03H2_27004</name>
</gene>
<accession>X1GG59</accession>
<name>X1GG59_9ZZZZ</name>
<evidence type="ECO:0000313" key="1">
    <source>
        <dbReference type="EMBL" id="GAH56896.1"/>
    </source>
</evidence>
<comment type="caution">
    <text evidence="1">The sequence shown here is derived from an EMBL/GenBank/DDBJ whole genome shotgun (WGS) entry which is preliminary data.</text>
</comment>
<reference evidence="1" key="1">
    <citation type="journal article" date="2014" name="Front. Microbiol.">
        <title>High frequency of phylogenetically diverse reductive dehalogenase-homologous genes in deep subseafloor sedimentary metagenomes.</title>
        <authorList>
            <person name="Kawai M."/>
            <person name="Futagami T."/>
            <person name="Toyoda A."/>
            <person name="Takaki Y."/>
            <person name="Nishi S."/>
            <person name="Hori S."/>
            <person name="Arai W."/>
            <person name="Tsubouchi T."/>
            <person name="Morono Y."/>
            <person name="Uchiyama I."/>
            <person name="Ito T."/>
            <person name="Fujiyama A."/>
            <person name="Inagaki F."/>
            <person name="Takami H."/>
        </authorList>
    </citation>
    <scope>NUCLEOTIDE SEQUENCE</scope>
    <source>
        <strain evidence="1">Expedition CK06-06</strain>
    </source>
</reference>
<organism evidence="1">
    <name type="scientific">marine sediment metagenome</name>
    <dbReference type="NCBI Taxonomy" id="412755"/>
    <lineage>
        <taxon>unclassified sequences</taxon>
        <taxon>metagenomes</taxon>
        <taxon>ecological metagenomes</taxon>
    </lineage>
</organism>